<evidence type="ECO:0000256" key="4">
    <source>
        <dbReference type="ARBA" id="ARBA00022723"/>
    </source>
</evidence>
<evidence type="ECO:0000256" key="1">
    <source>
        <dbReference type="ARBA" id="ARBA00004561"/>
    </source>
</evidence>
<evidence type="ECO:0000259" key="9">
    <source>
        <dbReference type="Pfam" id="PF05567"/>
    </source>
</evidence>
<evidence type="ECO:0000313" key="10">
    <source>
        <dbReference type="EMBL" id="PRD69446.1"/>
    </source>
</evidence>
<evidence type="ECO:0000256" key="5">
    <source>
        <dbReference type="ARBA" id="ARBA00022837"/>
    </source>
</evidence>
<name>A0A2S9KG88_9BURK</name>
<keyword evidence="4" id="KW-0479">Metal-binding</keyword>
<dbReference type="InterPro" id="IPR008707">
    <property type="entry name" value="B-propeller_PilY1"/>
</dbReference>
<dbReference type="SUPFAM" id="SSF50998">
    <property type="entry name" value="Quinoprotein alcohol dehydrogenase-like"/>
    <property type="match status" value="1"/>
</dbReference>
<reference evidence="10 11" key="1">
    <citation type="submission" date="2018-03" db="EMBL/GenBank/DDBJ databases">
        <title>Comparative genomics illustrates the genes involved in a hyperalkaliphilic mechanisms of Serpentinomonas isolated from highly-alkaline calcium-rich serpentinized springs.</title>
        <authorList>
            <person name="Suzuki S."/>
            <person name="Ishii S."/>
            <person name="Walworth N."/>
            <person name="Bird L."/>
            <person name="Kuenen J.G."/>
            <person name="Nealson K.H."/>
        </authorList>
    </citation>
    <scope>NUCLEOTIDE SEQUENCE [LARGE SCALE GENOMIC DNA]</scope>
    <source>
        <strain evidence="10 11">83</strain>
    </source>
</reference>
<feature type="domain" description="PilY1 beta-propeller" evidence="9">
    <location>
        <begin position="809"/>
        <end position="1128"/>
    </location>
</feature>
<evidence type="ECO:0000256" key="3">
    <source>
        <dbReference type="ARBA" id="ARBA00022558"/>
    </source>
</evidence>
<dbReference type="EMBL" id="PVLR01000015">
    <property type="protein sequence ID" value="PRD69446.1"/>
    <property type="molecule type" value="Genomic_DNA"/>
</dbReference>
<dbReference type="RefSeq" id="WP_105729022.1">
    <property type="nucleotide sequence ID" value="NZ_PVLR01000015.1"/>
</dbReference>
<keyword evidence="11" id="KW-1185">Reference proteome</keyword>
<feature type="chain" id="PRO_5015640222" description="PilY1 beta-propeller domain-containing protein" evidence="8">
    <location>
        <begin position="23"/>
        <end position="1312"/>
    </location>
</feature>
<keyword evidence="6" id="KW-0281">Fimbrium</keyword>
<sequence>MKRISLKLALTSVLLLSGPADSFDIEHVPLFLSNQVDPNLILTLDDSGSMRRAYVPELCGDSSDCAALDNRWAKSAQGNGLYYNPQVLYSAPVGADRKTLDTQFDAAWRNGYYRTSTFNQTVDLSSNYRPTAALDMTGYTSCAAGGGSDGDYECYMGHFTGQNSEREVSGVMLGNKNNQEVPYFDITGFVDVDGSVKGVDPGSNLISVSVNGVAFSGDGNSVRDNCNPSVQPADGRFRSRLINSNTLRLCFNENNSGAAVVVRLKVSASSQSGEPTSAFGGVPAYYYLFDPSQSGCADPVAQKKNNSCYRYVRVGSTSGPNGSDERQNFANWYSFYRTRNLATQGSASLAFSELSPRIRVAWQALNTCHDKANDQLVTPNCSGWIGQFGSNAIQEFGDSQSQHRKNFYNWLFRLPTSGDTPLRQAMGRAGRYFSDTTTANSPYANSPGSVGSGQFSCRRNYHALMTDGIWNDDKDSNDTDDNNGQTLPDGTRYKNSADYAQVYADSTPHTLADMAFYYWLTDLAPSLSDNLSPITTEEDSDGNGQLDQAETIYWNPKNNPASWQHMVNFTVGLGLTDFLGAAGLNWSGDMYGGSYSSLRSGALEWPPATKWMGKTDPKYADIYGKSAPDLWHTAVNSRGRFFSAETPETLQYSFEKLLSLIEAATPTAAALATNSTRTSGSAGQSTRIFQARFDTRYWSGQLYALEVNAVSGSVSGPVWNAATMLPAPDARSIYIRKGNASENLTWGNLTNDQKNHLNQSDNLGSQRLNWLRGDHSLEQRYTGGQFRNRITFERQYDGTARQDRSEWVLGDIISSDPAYLGADNQHYDQLAAGSDGKSSYAAYVSYKKTRAPMIYVGANDGMLHAFRASDGVEQFAVIPNAVFPNLHLLTSPDYSHRYFVDGSPGAGDAYLNNSLSDSSGWNSVVVSGLRSGGKSVFAVDATNPANASPARFMWEFNADGSDNDMGYSYSQPQVVRLNDGNWAAVFGNGYNSSKGGVHLYVVRLSDGVLIKKITALATDSDNGLATPTLVDSDGDRIVDMAYAGDLKGNLWKFDLKSGSSSSWSVSKLFTALDSSGNAQPITVQPSAIKGDGGFWVFLGTGRLLAKEDIGTTAMSRLQSFYGLWDNGLSISGRNALVEQKVTNTTSKNGMSLRVTSDNAVDLTNPNQRGWYMDLPDSGERVIAEATTVIDNVNSADNRIIFTTAVPSADPCNAQGSSWLMELSFKGRRPSKPVFDLNQDYQFKTGDDTVLDGVIPTGMGSIVGLMDSVTWLDRDAKVGFKLVPGTRGKVQTVTNRGRGVAGTPRRVNWQQLM</sequence>
<organism evidence="10 11">
    <name type="scientific">Malikia spinosa</name>
    <dbReference type="NCBI Taxonomy" id="86180"/>
    <lineage>
        <taxon>Bacteria</taxon>
        <taxon>Pseudomonadati</taxon>
        <taxon>Pseudomonadota</taxon>
        <taxon>Betaproteobacteria</taxon>
        <taxon>Burkholderiales</taxon>
        <taxon>Comamonadaceae</taxon>
        <taxon>Malikia</taxon>
    </lineage>
</organism>
<keyword evidence="5" id="KW-0106">Calcium</keyword>
<dbReference type="GO" id="GO:0009289">
    <property type="term" value="C:pilus"/>
    <property type="evidence" value="ECO:0007669"/>
    <property type="project" value="UniProtKB-SubCell"/>
</dbReference>
<comment type="similarity">
    <text evidence="2">Belongs to the PilY1 family.</text>
</comment>
<gene>
    <name evidence="10" type="ORF">C6P61_05975</name>
</gene>
<accession>A0A2S9KG88</accession>
<evidence type="ECO:0000256" key="8">
    <source>
        <dbReference type="SAM" id="SignalP"/>
    </source>
</evidence>
<protein>
    <recommendedName>
        <fullName evidence="9">PilY1 beta-propeller domain-containing protein</fullName>
    </recommendedName>
</protein>
<feature type="signal peptide" evidence="8">
    <location>
        <begin position="1"/>
        <end position="22"/>
    </location>
</feature>
<feature type="region of interest" description="Disordered" evidence="7">
    <location>
        <begin position="469"/>
        <end position="492"/>
    </location>
</feature>
<dbReference type="Pfam" id="PF05567">
    <property type="entry name" value="T4P_PilY1"/>
    <property type="match status" value="1"/>
</dbReference>
<dbReference type="OrthoDB" id="7156875at2"/>
<evidence type="ECO:0000313" key="11">
    <source>
        <dbReference type="Proteomes" id="UP000238326"/>
    </source>
</evidence>
<evidence type="ECO:0000256" key="7">
    <source>
        <dbReference type="SAM" id="MobiDB-lite"/>
    </source>
</evidence>
<dbReference type="GO" id="GO:0046872">
    <property type="term" value="F:metal ion binding"/>
    <property type="evidence" value="ECO:0007669"/>
    <property type="project" value="UniProtKB-KW"/>
</dbReference>
<dbReference type="Proteomes" id="UP000238326">
    <property type="component" value="Unassembled WGS sequence"/>
</dbReference>
<evidence type="ECO:0000256" key="2">
    <source>
        <dbReference type="ARBA" id="ARBA00008387"/>
    </source>
</evidence>
<evidence type="ECO:0000256" key="6">
    <source>
        <dbReference type="ARBA" id="ARBA00023263"/>
    </source>
</evidence>
<proteinExistence type="inferred from homology"/>
<dbReference type="InterPro" id="IPR011047">
    <property type="entry name" value="Quinoprotein_ADH-like_sf"/>
</dbReference>
<comment type="subcellular location">
    <subcellularLocation>
        <location evidence="1">Fimbrium</location>
    </subcellularLocation>
</comment>
<keyword evidence="3" id="KW-1029">Fimbrium biogenesis</keyword>
<comment type="caution">
    <text evidence="10">The sequence shown here is derived from an EMBL/GenBank/DDBJ whole genome shotgun (WGS) entry which is preliminary data.</text>
</comment>
<keyword evidence="8" id="KW-0732">Signal</keyword>